<protein>
    <submittedName>
        <fullName evidence="2">Uncharacterized protein</fullName>
    </submittedName>
</protein>
<comment type="caution">
    <text evidence="2">The sequence shown here is derived from an EMBL/GenBank/DDBJ whole genome shotgun (WGS) entry which is preliminary data.</text>
</comment>
<keyword evidence="3" id="KW-1185">Reference proteome</keyword>
<sequence length="63" mass="7277">MDFIFKNGSVVCKVLFTLIIIFILIRIIPLLVTVGIAAFVLFKVGGYFKSKKRNKSRKKMWII</sequence>
<reference evidence="2 3" key="1">
    <citation type="submission" date="2024-08" db="EMBL/GenBank/DDBJ databases">
        <title>Clostridium lapicellarii sp. nov., and Clostridium renhuaiense sp. nov., two species isolated from the mud in a fermentation cellar used for producing sauce-flavour Chinese liquors.</title>
        <authorList>
            <person name="Yang F."/>
            <person name="Wang H."/>
            <person name="Chen L.Q."/>
            <person name="Zhou N."/>
            <person name="Lu J.J."/>
            <person name="Pu X.X."/>
            <person name="Wan B."/>
            <person name="Wang L."/>
            <person name="Liu S.J."/>
        </authorList>
    </citation>
    <scope>NUCLEOTIDE SEQUENCE [LARGE SCALE GENOMIC DNA]</scope>
    <source>
        <strain evidence="2 3">MT-5</strain>
    </source>
</reference>
<organism evidence="2 3">
    <name type="scientific">Clostridium moutaii</name>
    <dbReference type="NCBI Taxonomy" id="3240932"/>
    <lineage>
        <taxon>Bacteria</taxon>
        <taxon>Bacillati</taxon>
        <taxon>Bacillota</taxon>
        <taxon>Clostridia</taxon>
        <taxon>Eubacteriales</taxon>
        <taxon>Clostridiaceae</taxon>
        <taxon>Clostridium</taxon>
    </lineage>
</organism>
<proteinExistence type="predicted"/>
<accession>A0ABV4BQV6</accession>
<name>A0ABV4BQV6_9CLOT</name>
<evidence type="ECO:0000256" key="1">
    <source>
        <dbReference type="SAM" id="Phobius"/>
    </source>
</evidence>
<keyword evidence="1" id="KW-1133">Transmembrane helix</keyword>
<keyword evidence="1" id="KW-0812">Transmembrane</keyword>
<evidence type="ECO:0000313" key="3">
    <source>
        <dbReference type="Proteomes" id="UP001564657"/>
    </source>
</evidence>
<dbReference type="Proteomes" id="UP001564657">
    <property type="component" value="Unassembled WGS sequence"/>
</dbReference>
<evidence type="ECO:0000313" key="2">
    <source>
        <dbReference type="EMBL" id="MEY8000607.1"/>
    </source>
</evidence>
<keyword evidence="1" id="KW-0472">Membrane</keyword>
<dbReference type="RefSeq" id="WP_369704501.1">
    <property type="nucleotide sequence ID" value="NZ_JBGEWD010000009.1"/>
</dbReference>
<gene>
    <name evidence="2" type="ORF">AB8U03_10430</name>
</gene>
<feature type="transmembrane region" description="Helical" evidence="1">
    <location>
        <begin position="15"/>
        <end position="48"/>
    </location>
</feature>
<dbReference type="EMBL" id="JBGEWD010000009">
    <property type="protein sequence ID" value="MEY8000607.1"/>
    <property type="molecule type" value="Genomic_DNA"/>
</dbReference>